<protein>
    <recommendedName>
        <fullName evidence="1">Hedgehog/Intein (Hint) domain-containing protein</fullName>
    </recommendedName>
</protein>
<dbReference type="SUPFAM" id="SSF51294">
    <property type="entry name" value="Hedgehog/intein (Hint) domain"/>
    <property type="match status" value="1"/>
</dbReference>
<dbReference type="InterPro" id="IPR036844">
    <property type="entry name" value="Hint_dom_sf"/>
</dbReference>
<dbReference type="AlphaFoldDB" id="A0A0P1GPI9"/>
<dbReference type="STRING" id="340021.TM5383_01664"/>
<dbReference type="Proteomes" id="UP000051681">
    <property type="component" value="Unassembled WGS sequence"/>
</dbReference>
<reference evidence="2 3" key="1">
    <citation type="submission" date="2015-09" db="EMBL/GenBank/DDBJ databases">
        <authorList>
            <consortium name="Swine Surveillance"/>
        </authorList>
    </citation>
    <scope>NUCLEOTIDE SEQUENCE [LARGE SCALE GENOMIC DNA]</scope>
    <source>
        <strain evidence="2 3">CECT 8383</strain>
    </source>
</reference>
<dbReference type="Pfam" id="PF17963">
    <property type="entry name" value="Big_9"/>
    <property type="match status" value="1"/>
</dbReference>
<dbReference type="OrthoDB" id="6305173at2"/>
<keyword evidence="3" id="KW-1185">Reference proteome</keyword>
<proteinExistence type="predicted"/>
<evidence type="ECO:0000313" key="2">
    <source>
        <dbReference type="EMBL" id="CUH84454.1"/>
    </source>
</evidence>
<dbReference type="InterPro" id="IPR049804">
    <property type="entry name" value="Choice_anch_L"/>
</dbReference>
<dbReference type="Pfam" id="PF13403">
    <property type="entry name" value="Hint_2"/>
    <property type="match status" value="1"/>
</dbReference>
<accession>A0A0P1GPI9</accession>
<dbReference type="InterPro" id="IPR028992">
    <property type="entry name" value="Hedgehog/Intein_dom"/>
</dbReference>
<evidence type="ECO:0000259" key="1">
    <source>
        <dbReference type="Pfam" id="PF13403"/>
    </source>
</evidence>
<organism evidence="2 3">
    <name type="scientific">Thalassovita mediterranea</name>
    <dbReference type="NCBI Taxonomy" id="340021"/>
    <lineage>
        <taxon>Bacteria</taxon>
        <taxon>Pseudomonadati</taxon>
        <taxon>Pseudomonadota</taxon>
        <taxon>Alphaproteobacteria</taxon>
        <taxon>Rhodobacterales</taxon>
        <taxon>Roseobacteraceae</taxon>
        <taxon>Thalassovita</taxon>
    </lineage>
</organism>
<feature type="domain" description="Hedgehog/Intein (Hint)" evidence="1">
    <location>
        <begin position="335"/>
        <end position="473"/>
    </location>
</feature>
<gene>
    <name evidence="2" type="ORF">TM5383_01664</name>
</gene>
<dbReference type="Gene3D" id="2.170.16.10">
    <property type="entry name" value="Hedgehog/Intein (Hint) domain"/>
    <property type="match status" value="1"/>
</dbReference>
<evidence type="ECO:0000313" key="3">
    <source>
        <dbReference type="Proteomes" id="UP000051681"/>
    </source>
</evidence>
<dbReference type="EMBL" id="CYSF01000007">
    <property type="protein sequence ID" value="CUH84454.1"/>
    <property type="molecule type" value="Genomic_DNA"/>
</dbReference>
<sequence length="522" mass="55217">MVAASKLSVNVNASANQMADAIFGSGVTVQDATYHGDARSSGIYSGADETMPGVAPSDSGVILSTGKAHKITNAWGAANKSTQTTTDTNGVDNHAGLNSIAGVETFDAAIFEAEFIPQGNTLSMQLTFSSEEYLEWVDSGFNDAVGIWVNGEQAELTLGDSEISIDEINPDSNPDWYIDNANGDYNTEMDGMTITLTLRAPVKPGELNTLEIGIADAGDTAYDSNLMIKADSIQSSITVLDDEIDLQVGSEGTLDVLANDSTYDGGQLTLTHINNQPLVAGNVITLASGTQISLNPDGTLQITAADVDDESTFTYTVVDGSGAEAAGYVTVSSVPCFVAGTRVDTARGPLPVEQLVAGDLVLTRDHGYQPVRWAGSCHTAVTPENAPIEVAPNALGEHGRLLISPQHRLLIREERVSMLFEANEVLVAAKHLVDGKTVCRCLQNPEVTYVHLLFDRHEVLHTNGIWSESYLPGPEAAAGFDRGAQAEILALFPQLDLATGRGYGPAARMSLRGYEAQALRAG</sequence>
<dbReference type="NCBIfam" id="NF038133">
    <property type="entry name" value="choice_anch_L"/>
    <property type="match status" value="1"/>
</dbReference>
<name>A0A0P1GPI9_9RHOB</name>